<evidence type="ECO:0000259" key="7">
    <source>
        <dbReference type="PROSITE" id="PS50109"/>
    </source>
</evidence>
<dbReference type="SMART" id="SM00388">
    <property type="entry name" value="HisKA"/>
    <property type="match status" value="1"/>
</dbReference>
<dbReference type="InterPro" id="IPR003594">
    <property type="entry name" value="HATPase_dom"/>
</dbReference>
<dbReference type="AlphaFoldDB" id="A0A8K0NPL4"/>
<keyword evidence="5" id="KW-0418">Kinase</keyword>
<dbReference type="CDD" id="cd00082">
    <property type="entry name" value="HisKA"/>
    <property type="match status" value="1"/>
</dbReference>
<accession>A0A8K0NPL4</accession>
<keyword evidence="4" id="KW-0808">Transferase</keyword>
<feature type="modified residue" description="4-aspartylphosphate" evidence="6">
    <location>
        <position position="669"/>
    </location>
</feature>
<dbReference type="Gene3D" id="3.30.450.20">
    <property type="entry name" value="PAS domain"/>
    <property type="match status" value="1"/>
</dbReference>
<dbReference type="Pfam" id="PF00072">
    <property type="entry name" value="Response_reg"/>
    <property type="match status" value="1"/>
</dbReference>
<dbReference type="GO" id="GO:0009927">
    <property type="term" value="F:histidine phosphotransfer kinase activity"/>
    <property type="evidence" value="ECO:0007669"/>
    <property type="project" value="TreeGrafter"/>
</dbReference>
<dbReference type="SUPFAM" id="SSF47384">
    <property type="entry name" value="Homodimeric domain of signal transducing histidine kinase"/>
    <property type="match status" value="1"/>
</dbReference>
<dbReference type="Gene3D" id="3.40.50.2300">
    <property type="match status" value="1"/>
</dbReference>
<gene>
    <name evidence="9" type="ORF">FFLO_04746</name>
</gene>
<dbReference type="SMART" id="SM00387">
    <property type="entry name" value="HATPase_c"/>
    <property type="match status" value="1"/>
</dbReference>
<name>A0A8K0NPL4_9TREE</name>
<dbReference type="SMART" id="SM00448">
    <property type="entry name" value="REC"/>
    <property type="match status" value="1"/>
</dbReference>
<sequence length="749" mass="82589">MESLASVLDEAIDGHTYHAPTRFLALPKDGKMLEYWMTLDYFPIREQNGSIAGVTCILADQTEQVINARRIRSLHELIVQVNGSQTTTEVCKAAAAAMCTNSRDVSSAYVYMVEVPIPGLEAEGVQPGSPSLDLMSNQGKVLPLLEAAQSIPLLEVEDGYWQCATKDGSRSSFHDQVDEVLRTMTASHLPEGFVEARNKAQGDAVVDAVVPPMVIIPLSRGDNRLGLVLLVLELNPMLPYDQAYTEYIDTMGNALSARLAAIQSEAERLQALQASAERKAREGLLLQRTSDAEHLQQRQEYFIDMISHELRNPLGAIDLTLDNVPQRLRELVLYSPHTAEPLREIVHDIECLNISCAHMRRLIDDVLSLSKLDSDLLQISPRLCQPVQCIREVLLTFRAEFAVEGIQCNLSLGQEYESLEIDEAVLDPARTQQIIINLLSNAIKYTGASESPRIDIVLDASLEAPSWNLEHGSCKSLEHLEQDGYRRLFLSISVTDTGPGMESSALGRLFQRFTQIEPVFSIKAGGSGLGLFICKRLTTLMGGAICAESEPGKGSTFKFFIECRQPLKLSIPDAAQPDVSLIESELPRRIGLTPQPMKVEENAPAPETLPKFVLVVEDNKINQRLVVKQLKRAGYIVTTADDGVQAIEQVNKSIWVDPDGVTLDCILMDVEMPNKDGLDSTRELRAMHKAGIMKGWAPIIGVSANVRAGQVAKFFLAGMDGFVGKPFKIAEIIDKMIELAPKKIITTPW</sequence>
<dbReference type="GO" id="GO:0005886">
    <property type="term" value="C:plasma membrane"/>
    <property type="evidence" value="ECO:0007669"/>
    <property type="project" value="TreeGrafter"/>
</dbReference>
<evidence type="ECO:0000256" key="4">
    <source>
        <dbReference type="ARBA" id="ARBA00022679"/>
    </source>
</evidence>
<dbReference type="InterPro" id="IPR003661">
    <property type="entry name" value="HisK_dim/P_dom"/>
</dbReference>
<dbReference type="SUPFAM" id="SSF55874">
    <property type="entry name" value="ATPase domain of HSP90 chaperone/DNA topoisomerase II/histidine kinase"/>
    <property type="match status" value="1"/>
</dbReference>
<keyword evidence="10" id="KW-1185">Reference proteome</keyword>
<dbReference type="CDD" id="cd17546">
    <property type="entry name" value="REC_hyHK_CKI1_RcsC-like"/>
    <property type="match status" value="1"/>
</dbReference>
<dbReference type="Pfam" id="PF02518">
    <property type="entry name" value="HATPase_c"/>
    <property type="match status" value="1"/>
</dbReference>
<keyword evidence="3 6" id="KW-0597">Phosphoprotein</keyword>
<dbReference type="EMBL" id="JABELV010000106">
    <property type="protein sequence ID" value="KAG7530883.1"/>
    <property type="molecule type" value="Genomic_DNA"/>
</dbReference>
<dbReference type="InterPro" id="IPR011006">
    <property type="entry name" value="CheY-like_superfamily"/>
</dbReference>
<dbReference type="Gene3D" id="1.10.287.130">
    <property type="match status" value="1"/>
</dbReference>
<dbReference type="PROSITE" id="PS50110">
    <property type="entry name" value="RESPONSE_REGULATORY"/>
    <property type="match status" value="1"/>
</dbReference>
<evidence type="ECO:0000313" key="10">
    <source>
        <dbReference type="Proteomes" id="UP000812966"/>
    </source>
</evidence>
<feature type="domain" description="Response regulatory" evidence="8">
    <location>
        <begin position="612"/>
        <end position="740"/>
    </location>
</feature>
<protein>
    <recommendedName>
        <fullName evidence="2">histidine kinase</fullName>
        <ecNumber evidence="2">2.7.13.3</ecNumber>
    </recommendedName>
</protein>
<dbReference type="InterPro" id="IPR036097">
    <property type="entry name" value="HisK_dim/P_sf"/>
</dbReference>
<dbReference type="SUPFAM" id="SSF52172">
    <property type="entry name" value="CheY-like"/>
    <property type="match status" value="1"/>
</dbReference>
<dbReference type="InterPro" id="IPR005467">
    <property type="entry name" value="His_kinase_dom"/>
</dbReference>
<evidence type="ECO:0000256" key="6">
    <source>
        <dbReference type="PROSITE-ProRule" id="PRU00169"/>
    </source>
</evidence>
<evidence type="ECO:0000313" key="9">
    <source>
        <dbReference type="EMBL" id="KAG7530883.1"/>
    </source>
</evidence>
<feature type="domain" description="Histidine kinase" evidence="7">
    <location>
        <begin position="305"/>
        <end position="565"/>
    </location>
</feature>
<comment type="caution">
    <text evidence="9">The sequence shown here is derived from an EMBL/GenBank/DDBJ whole genome shotgun (WGS) entry which is preliminary data.</text>
</comment>
<dbReference type="PANTHER" id="PTHR43047:SF66">
    <property type="entry name" value="HISKA"/>
    <property type="match status" value="1"/>
</dbReference>
<dbReference type="EC" id="2.7.13.3" evidence="2"/>
<dbReference type="GO" id="GO:0000155">
    <property type="term" value="F:phosphorelay sensor kinase activity"/>
    <property type="evidence" value="ECO:0007669"/>
    <property type="project" value="InterPro"/>
</dbReference>
<dbReference type="Pfam" id="PF00512">
    <property type="entry name" value="HisKA"/>
    <property type="match status" value="1"/>
</dbReference>
<evidence type="ECO:0000256" key="2">
    <source>
        <dbReference type="ARBA" id="ARBA00012438"/>
    </source>
</evidence>
<evidence type="ECO:0000256" key="3">
    <source>
        <dbReference type="ARBA" id="ARBA00022553"/>
    </source>
</evidence>
<dbReference type="PRINTS" id="PR00344">
    <property type="entry name" value="BCTRLSENSOR"/>
</dbReference>
<comment type="catalytic activity">
    <reaction evidence="1">
        <text>ATP + protein L-histidine = ADP + protein N-phospho-L-histidine.</text>
        <dbReference type="EC" id="2.7.13.3"/>
    </reaction>
</comment>
<evidence type="ECO:0000259" key="8">
    <source>
        <dbReference type="PROSITE" id="PS50110"/>
    </source>
</evidence>
<dbReference type="PANTHER" id="PTHR43047">
    <property type="entry name" value="TWO-COMPONENT HISTIDINE PROTEIN KINASE"/>
    <property type="match status" value="1"/>
</dbReference>
<dbReference type="InterPro" id="IPR036890">
    <property type="entry name" value="HATPase_C_sf"/>
</dbReference>
<dbReference type="InterPro" id="IPR001789">
    <property type="entry name" value="Sig_transdc_resp-reg_receiver"/>
</dbReference>
<reference evidence="9" key="1">
    <citation type="submission" date="2020-04" db="EMBL/GenBank/DDBJ databases">
        <title>Analysis of mating type loci in Filobasidium floriforme.</title>
        <authorList>
            <person name="Nowrousian M."/>
        </authorList>
    </citation>
    <scope>NUCLEOTIDE SEQUENCE</scope>
    <source>
        <strain evidence="9">CBS 6242</strain>
    </source>
</reference>
<proteinExistence type="predicted"/>
<dbReference type="InterPro" id="IPR004358">
    <property type="entry name" value="Sig_transdc_His_kin-like_C"/>
</dbReference>
<dbReference type="Gene3D" id="3.30.565.10">
    <property type="entry name" value="Histidine kinase-like ATPase, C-terminal domain"/>
    <property type="match status" value="1"/>
</dbReference>
<evidence type="ECO:0000256" key="1">
    <source>
        <dbReference type="ARBA" id="ARBA00000085"/>
    </source>
</evidence>
<dbReference type="CDD" id="cd16922">
    <property type="entry name" value="HATPase_EvgS-ArcB-TorS-like"/>
    <property type="match status" value="1"/>
</dbReference>
<dbReference type="Proteomes" id="UP000812966">
    <property type="component" value="Unassembled WGS sequence"/>
</dbReference>
<dbReference type="PROSITE" id="PS50109">
    <property type="entry name" value="HIS_KIN"/>
    <property type="match status" value="1"/>
</dbReference>
<organism evidence="9 10">
    <name type="scientific">Filobasidium floriforme</name>
    <dbReference type="NCBI Taxonomy" id="5210"/>
    <lineage>
        <taxon>Eukaryota</taxon>
        <taxon>Fungi</taxon>
        <taxon>Dikarya</taxon>
        <taxon>Basidiomycota</taxon>
        <taxon>Agaricomycotina</taxon>
        <taxon>Tremellomycetes</taxon>
        <taxon>Filobasidiales</taxon>
        <taxon>Filobasidiaceae</taxon>
        <taxon>Filobasidium</taxon>
    </lineage>
</organism>
<evidence type="ECO:0000256" key="5">
    <source>
        <dbReference type="ARBA" id="ARBA00022777"/>
    </source>
</evidence>